<reference evidence="2 3" key="1">
    <citation type="submission" date="2018-11" db="EMBL/GenBank/DDBJ databases">
        <authorList>
            <consortium name="Pathogen Informatics"/>
        </authorList>
    </citation>
    <scope>NUCLEOTIDE SEQUENCE [LARGE SCALE GENOMIC DNA]</scope>
</reference>
<protein>
    <submittedName>
        <fullName evidence="2">Uncharacterized protein</fullName>
    </submittedName>
</protein>
<dbReference type="EMBL" id="UYRU01092527">
    <property type="protein sequence ID" value="VDN38144.1"/>
    <property type="molecule type" value="Genomic_DNA"/>
</dbReference>
<dbReference type="Proteomes" id="UP000281553">
    <property type="component" value="Unassembled WGS sequence"/>
</dbReference>
<organism evidence="2 3">
    <name type="scientific">Dibothriocephalus latus</name>
    <name type="common">Fish tapeworm</name>
    <name type="synonym">Diphyllobothrium latum</name>
    <dbReference type="NCBI Taxonomy" id="60516"/>
    <lineage>
        <taxon>Eukaryota</taxon>
        <taxon>Metazoa</taxon>
        <taxon>Spiralia</taxon>
        <taxon>Lophotrochozoa</taxon>
        <taxon>Platyhelminthes</taxon>
        <taxon>Cestoda</taxon>
        <taxon>Eucestoda</taxon>
        <taxon>Diphyllobothriidea</taxon>
        <taxon>Diphyllobothriidae</taxon>
        <taxon>Dibothriocephalus</taxon>
    </lineage>
</organism>
<evidence type="ECO:0000256" key="1">
    <source>
        <dbReference type="SAM" id="MobiDB-lite"/>
    </source>
</evidence>
<gene>
    <name evidence="2" type="ORF">DILT_LOCUS17534</name>
</gene>
<dbReference type="OrthoDB" id="6302691at2759"/>
<keyword evidence="3" id="KW-1185">Reference proteome</keyword>
<accession>A0A3P7N6K2</accession>
<evidence type="ECO:0000313" key="2">
    <source>
        <dbReference type="EMBL" id="VDN38144.1"/>
    </source>
</evidence>
<dbReference type="AlphaFoldDB" id="A0A3P7N6K2"/>
<feature type="region of interest" description="Disordered" evidence="1">
    <location>
        <begin position="1"/>
        <end position="51"/>
    </location>
</feature>
<sequence>MPFPRNEPNSGQDTGRSLDSRFSSSNYIKGAATSGRPWNGSQAPYPANEGDSDIDSELASLLFHDIVSLRVKIRGCSPGQFNQSSSPMTAPEYRKSKNHYPVLAISVEPGFELTASSTSPLG</sequence>
<feature type="compositionally biased region" description="Polar residues" evidence="1">
    <location>
        <begin position="7"/>
        <end position="27"/>
    </location>
</feature>
<proteinExistence type="predicted"/>
<evidence type="ECO:0000313" key="3">
    <source>
        <dbReference type="Proteomes" id="UP000281553"/>
    </source>
</evidence>
<name>A0A3P7N6K2_DIBLA</name>